<comment type="caution">
    <text evidence="1">The sequence shown here is derived from an EMBL/GenBank/DDBJ whole genome shotgun (WGS) entry which is preliminary data.</text>
</comment>
<dbReference type="EMBL" id="JAGJWT010000009">
    <property type="protein sequence ID" value="MBS9341090.1"/>
    <property type="molecule type" value="Genomic_DNA"/>
</dbReference>
<dbReference type="InterPro" id="IPR021223">
    <property type="entry name" value="AbiGi"/>
</dbReference>
<accession>A0A9X0ZX61</accession>
<evidence type="ECO:0000313" key="2">
    <source>
        <dbReference type="Proteomes" id="UP000708805"/>
    </source>
</evidence>
<name>A0A9X0ZX61_NEIEL</name>
<dbReference type="AlphaFoldDB" id="A0A9X0ZX61"/>
<evidence type="ECO:0000313" key="1">
    <source>
        <dbReference type="EMBL" id="MBS9341090.1"/>
    </source>
</evidence>
<protein>
    <submittedName>
        <fullName evidence="1">Uncharacterized protein</fullName>
    </submittedName>
</protein>
<dbReference type="RefSeq" id="WP_214038226.1">
    <property type="nucleotide sequence ID" value="NZ_JAGJWT010000009.1"/>
</dbReference>
<reference evidence="1" key="1">
    <citation type="submission" date="2021-04" db="EMBL/GenBank/DDBJ databases">
        <title>Genomic characterization of endocarditis-associated Neisseria elongata subsp. nitroreducens.</title>
        <authorList>
            <person name="Schorner M."/>
            <person name="Passarelli-Araujo H."/>
            <person name="Scheffer M."/>
            <person name="Barazzetti F."/>
            <person name="Martins J."/>
            <person name="Machado H."/>
            <person name="Palmeiro J."/>
            <person name="Bazzo M."/>
        </authorList>
    </citation>
    <scope>NUCLEOTIDE SEQUENCE</scope>
    <source>
        <strain evidence="1">Nel_M001</strain>
    </source>
</reference>
<gene>
    <name evidence="1" type="ORF">J8641_09815</name>
</gene>
<dbReference type="Proteomes" id="UP000708805">
    <property type="component" value="Unassembled WGS sequence"/>
</dbReference>
<proteinExistence type="predicted"/>
<organism evidence="1 2">
    <name type="scientific">Neisseria elongata subsp. nitroreducens</name>
    <dbReference type="NCBI Taxonomy" id="90367"/>
    <lineage>
        <taxon>Bacteria</taxon>
        <taxon>Pseudomonadati</taxon>
        <taxon>Pseudomonadota</taxon>
        <taxon>Betaproteobacteria</taxon>
        <taxon>Neisseriales</taxon>
        <taxon>Neisseriaceae</taxon>
        <taxon>Neisseria</taxon>
    </lineage>
</organism>
<sequence>MATIKSNSLFHFTPKEEYLLDILENGFWPRYCSEDIEWLIPKDLKNELEKQEEDNLFISFIKDLIKDNISSIAYPMSCFCDIPLSKITAHTDFYGGFGLGMTKEWGIRKGLNPIFYLSDNSIIPNLIQSFLLKTVPIDFWKSIQSEKTNQNTIIQLMKFLKPLSGKMKVNGKEVTKNFDEECEWRYVPASYENNSFQNFLLNFLANNNEELQNQNLSTKEVASLKFEPSDIKYIFVPEDSNIPTIINKINTIFTDCPDDERLLLLSRVISLETIRKDF</sequence>
<dbReference type="Pfam" id="PF10899">
    <property type="entry name" value="AbiGi"/>
    <property type="match status" value="1"/>
</dbReference>